<feature type="domain" description="Histidine kinase/HSP90-like ATPase" evidence="1">
    <location>
        <begin position="14"/>
        <end position="116"/>
    </location>
</feature>
<dbReference type="InterPro" id="IPR036890">
    <property type="entry name" value="HATPase_C_sf"/>
</dbReference>
<evidence type="ECO:0000313" key="2">
    <source>
        <dbReference type="EMBL" id="RUL50498.1"/>
    </source>
</evidence>
<organism evidence="2 3">
    <name type="scientific">Lysinibacillus antri</name>
    <dbReference type="NCBI Taxonomy" id="2498145"/>
    <lineage>
        <taxon>Bacteria</taxon>
        <taxon>Bacillati</taxon>
        <taxon>Bacillota</taxon>
        <taxon>Bacilli</taxon>
        <taxon>Bacillales</taxon>
        <taxon>Bacillaceae</taxon>
        <taxon>Lysinibacillus</taxon>
    </lineage>
</organism>
<keyword evidence="3" id="KW-1185">Reference proteome</keyword>
<evidence type="ECO:0000259" key="1">
    <source>
        <dbReference type="Pfam" id="PF13581"/>
    </source>
</evidence>
<comment type="caution">
    <text evidence="2">The sequence shown here is derived from an EMBL/GenBank/DDBJ whole genome shotgun (WGS) entry which is preliminary data.</text>
</comment>
<sequence>MNRCSMEIKTENDVLKAMEHTSEIANKLGCLPNEQILLSLVTEESLVNALEYGEDDLVKMYWACSDKELEICIKQKGKMYKIEKSDQLNYGNRGRGLQLILNIMNEVWLEQEEEDNIALYMKKRLN</sequence>
<protein>
    <submittedName>
        <fullName evidence="2">ATP-binding protein</fullName>
    </submittedName>
</protein>
<name>A0A432L9T4_9BACI</name>
<dbReference type="Proteomes" id="UP000287910">
    <property type="component" value="Unassembled WGS sequence"/>
</dbReference>
<reference evidence="2 3" key="1">
    <citation type="submission" date="2018-12" db="EMBL/GenBank/DDBJ databases">
        <title>Lysinibacillus antri sp. nov., isolated from a cave soil.</title>
        <authorList>
            <person name="Narsing Rao M.P."/>
            <person name="Zhang H."/>
            <person name="Dong Z.-Y."/>
            <person name="Niu X.-K."/>
            <person name="Zhang K."/>
            <person name="Fang B.-Z."/>
            <person name="Kang Y.-Q."/>
            <person name="Xiao M."/>
            <person name="Li W.-J."/>
        </authorList>
    </citation>
    <scope>NUCLEOTIDE SEQUENCE [LARGE SCALE GENOMIC DNA]</scope>
    <source>
        <strain evidence="2 3">SYSU K30002</strain>
    </source>
</reference>
<keyword evidence="2" id="KW-0067">ATP-binding</keyword>
<dbReference type="SUPFAM" id="SSF55874">
    <property type="entry name" value="ATPase domain of HSP90 chaperone/DNA topoisomerase II/histidine kinase"/>
    <property type="match status" value="1"/>
</dbReference>
<accession>A0A432L9T4</accession>
<dbReference type="Gene3D" id="3.30.565.10">
    <property type="entry name" value="Histidine kinase-like ATPase, C-terminal domain"/>
    <property type="match status" value="1"/>
</dbReference>
<dbReference type="Pfam" id="PF13581">
    <property type="entry name" value="HATPase_c_2"/>
    <property type="match status" value="1"/>
</dbReference>
<dbReference type="EMBL" id="RYYR01000020">
    <property type="protein sequence ID" value="RUL50498.1"/>
    <property type="molecule type" value="Genomic_DNA"/>
</dbReference>
<keyword evidence="2" id="KW-0547">Nucleotide-binding</keyword>
<evidence type="ECO:0000313" key="3">
    <source>
        <dbReference type="Proteomes" id="UP000287910"/>
    </source>
</evidence>
<proteinExistence type="predicted"/>
<dbReference type="GO" id="GO:0005524">
    <property type="term" value="F:ATP binding"/>
    <property type="evidence" value="ECO:0007669"/>
    <property type="project" value="UniProtKB-KW"/>
</dbReference>
<dbReference type="RefSeq" id="WP_126659806.1">
    <property type="nucleotide sequence ID" value="NZ_RYYR01000020.1"/>
</dbReference>
<dbReference type="AlphaFoldDB" id="A0A432L9T4"/>
<gene>
    <name evidence="2" type="ORF">EK386_14010</name>
</gene>
<dbReference type="InterPro" id="IPR003594">
    <property type="entry name" value="HATPase_dom"/>
</dbReference>